<evidence type="ECO:0000256" key="10">
    <source>
        <dbReference type="RuleBase" id="RU003662"/>
    </source>
</evidence>
<dbReference type="InterPro" id="IPR018204">
    <property type="entry name" value="Trp_synthase_alpha_AS"/>
</dbReference>
<evidence type="ECO:0000256" key="3">
    <source>
        <dbReference type="ARBA" id="ARBA00011270"/>
    </source>
</evidence>
<evidence type="ECO:0000313" key="11">
    <source>
        <dbReference type="EMBL" id="EGL82868.1"/>
    </source>
</evidence>
<dbReference type="CDD" id="cd04724">
    <property type="entry name" value="Tryptophan_synthase_alpha"/>
    <property type="match status" value="1"/>
</dbReference>
<dbReference type="HAMAP" id="MF_00131">
    <property type="entry name" value="Trp_synth_alpha"/>
    <property type="match status" value="1"/>
</dbReference>
<evidence type="ECO:0000256" key="6">
    <source>
        <dbReference type="ARBA" id="ARBA00023141"/>
    </source>
</evidence>
<dbReference type="NCBIfam" id="TIGR00262">
    <property type="entry name" value="trpA"/>
    <property type="match status" value="1"/>
</dbReference>
<dbReference type="PANTHER" id="PTHR43406">
    <property type="entry name" value="TRYPTOPHAN SYNTHASE, ALPHA CHAIN"/>
    <property type="match status" value="1"/>
</dbReference>
<keyword evidence="5 9" id="KW-0822">Tryptophan biosynthesis</keyword>
<dbReference type="Pfam" id="PF00290">
    <property type="entry name" value="Trp_syntA"/>
    <property type="match status" value="1"/>
</dbReference>
<keyword evidence="7 9" id="KW-0456">Lyase</keyword>
<dbReference type="RefSeq" id="WP_007504668.1">
    <property type="nucleotide sequence ID" value="NZ_AFCE01000136.1"/>
</dbReference>
<evidence type="ECO:0000256" key="2">
    <source>
        <dbReference type="ARBA" id="ARBA00004733"/>
    </source>
</evidence>
<dbReference type="FunFam" id="3.20.20.70:FF:000037">
    <property type="entry name" value="Tryptophan synthase alpha chain"/>
    <property type="match status" value="1"/>
</dbReference>
<dbReference type="Proteomes" id="UP000825179">
    <property type="component" value="Chromosome"/>
</dbReference>
<dbReference type="PROSITE" id="PS00167">
    <property type="entry name" value="TRP_SYNTHASE_ALPHA"/>
    <property type="match status" value="1"/>
</dbReference>
<proteinExistence type="inferred from homology"/>
<protein>
    <recommendedName>
        <fullName evidence="9">Tryptophan synthase alpha chain</fullName>
        <ecNumber evidence="9">4.2.1.20</ecNumber>
    </recommendedName>
</protein>
<evidence type="ECO:0000256" key="1">
    <source>
        <dbReference type="ARBA" id="ARBA00003365"/>
    </source>
</evidence>
<dbReference type="Gene3D" id="3.20.20.70">
    <property type="entry name" value="Aldolase class I"/>
    <property type="match status" value="1"/>
</dbReference>
<evidence type="ECO:0000256" key="7">
    <source>
        <dbReference type="ARBA" id="ARBA00023239"/>
    </source>
</evidence>
<evidence type="ECO:0000313" key="12">
    <source>
        <dbReference type="EMBL" id="QZT32721.1"/>
    </source>
</evidence>
<dbReference type="EMBL" id="AFCE01000136">
    <property type="protein sequence ID" value="EGL82868.1"/>
    <property type="molecule type" value="Genomic_DNA"/>
</dbReference>
<dbReference type="InterPro" id="IPR013785">
    <property type="entry name" value="Aldolase_TIM"/>
</dbReference>
<keyword evidence="6 9" id="KW-0057">Aromatic amino acid biosynthesis</keyword>
<comment type="pathway">
    <text evidence="2 9">Amino-acid biosynthesis; L-tryptophan biosynthesis; L-tryptophan from chorismate: step 5/5.</text>
</comment>
<dbReference type="SUPFAM" id="SSF51366">
    <property type="entry name" value="Ribulose-phoshate binding barrel"/>
    <property type="match status" value="1"/>
</dbReference>
<keyword evidence="4 9" id="KW-0028">Amino-acid biosynthesis</keyword>
<name>F5L733_CALTT</name>
<evidence type="ECO:0000313" key="13">
    <source>
        <dbReference type="Proteomes" id="UP000010716"/>
    </source>
</evidence>
<comment type="similarity">
    <text evidence="9 10">Belongs to the TrpA family.</text>
</comment>
<dbReference type="OrthoDB" id="9804578at2"/>
<dbReference type="GO" id="GO:0005829">
    <property type="term" value="C:cytosol"/>
    <property type="evidence" value="ECO:0007669"/>
    <property type="project" value="TreeGrafter"/>
</dbReference>
<dbReference type="PANTHER" id="PTHR43406:SF1">
    <property type="entry name" value="TRYPTOPHAN SYNTHASE ALPHA CHAIN, CHLOROPLASTIC"/>
    <property type="match status" value="1"/>
</dbReference>
<comment type="catalytic activity">
    <reaction evidence="8 9">
        <text>(1S,2R)-1-C-(indol-3-yl)glycerol 3-phosphate + L-serine = D-glyceraldehyde 3-phosphate + L-tryptophan + H2O</text>
        <dbReference type="Rhea" id="RHEA:10532"/>
        <dbReference type="ChEBI" id="CHEBI:15377"/>
        <dbReference type="ChEBI" id="CHEBI:33384"/>
        <dbReference type="ChEBI" id="CHEBI:57912"/>
        <dbReference type="ChEBI" id="CHEBI:58866"/>
        <dbReference type="ChEBI" id="CHEBI:59776"/>
        <dbReference type="EC" id="4.2.1.20"/>
    </reaction>
</comment>
<evidence type="ECO:0000256" key="8">
    <source>
        <dbReference type="ARBA" id="ARBA00049047"/>
    </source>
</evidence>
<feature type="active site" description="Proton acceptor" evidence="9">
    <location>
        <position position="81"/>
    </location>
</feature>
<comment type="function">
    <text evidence="1 9">The alpha subunit is responsible for the aldol cleavage of indoleglycerol phosphate to indole and glyceraldehyde 3-phosphate.</text>
</comment>
<organism evidence="11 13">
    <name type="scientific">Caldalkalibacillus thermarum (strain TA2.A1)</name>
    <dbReference type="NCBI Taxonomy" id="986075"/>
    <lineage>
        <taxon>Bacteria</taxon>
        <taxon>Bacillati</taxon>
        <taxon>Bacillota</taxon>
        <taxon>Bacilli</taxon>
        <taxon>Bacillales</taxon>
        <taxon>Bacillaceae</taxon>
        <taxon>Caldalkalibacillus</taxon>
    </lineage>
</organism>
<evidence type="ECO:0000256" key="4">
    <source>
        <dbReference type="ARBA" id="ARBA00022605"/>
    </source>
</evidence>
<comment type="subunit">
    <text evidence="3 9">Tetramer of two alpha and two beta chains.</text>
</comment>
<evidence type="ECO:0000256" key="5">
    <source>
        <dbReference type="ARBA" id="ARBA00022822"/>
    </source>
</evidence>
<dbReference type="InterPro" id="IPR002028">
    <property type="entry name" value="Trp_synthase_suA"/>
</dbReference>
<gene>
    <name evidence="9 12" type="primary">trpA</name>
    <name evidence="11" type="ORF">CathTA2_1633</name>
    <name evidence="12" type="ORF">HUR95_10020</name>
</gene>
<feature type="active site" description="Proton acceptor" evidence="9">
    <location>
        <position position="70"/>
    </location>
</feature>
<dbReference type="EMBL" id="CP082237">
    <property type="protein sequence ID" value="QZT32721.1"/>
    <property type="molecule type" value="Genomic_DNA"/>
</dbReference>
<sequence>MRREQQTLQEKALVRASTAAGQADLAAAFNNRSQEGQPAFIPFITAGYPSAAATADIALALQEAGAAVLELGFPYSDPLADGPIIQYSSQKAITRGMTFKKGLDLIQHLRGRGVHIPIIIFCYVNPVFQFGIDRFAERAREVGASGVLIPDLPIEEAGKVREACNRRGLPLISLVAPTSQQRIEQIVAQAQGFVYCISSLGVTGERETLPPQLEHFLLEVKQHARVPVAVGFGISKREHVRRLAGKADGVVIGSALIRQLKKNEHLFTDPDLRKKGLDQLKNFVETLCLERNS</sequence>
<reference evidence="11 13" key="1">
    <citation type="journal article" date="2011" name="J. Bacteriol.">
        <title>Draft genome sequence of the thermoalkaliphilic Caldalkalibacillus thermarum strain TA2.A1.</title>
        <authorList>
            <person name="Kalamorz F."/>
            <person name="Keis S."/>
            <person name="McMillan D.G."/>
            <person name="Olsson K."/>
            <person name="Stanton J.A."/>
            <person name="Stockwell P."/>
            <person name="Black M.A."/>
            <person name="Klingeman D.M."/>
            <person name="Land M.L."/>
            <person name="Han C.S."/>
            <person name="Martin S.L."/>
            <person name="Becher S.A."/>
            <person name="Peddie C.J."/>
            <person name="Morgan H.W."/>
            <person name="Matthies D."/>
            <person name="Preiss L."/>
            <person name="Meier T."/>
            <person name="Brown S.D."/>
            <person name="Cook G.M."/>
        </authorList>
    </citation>
    <scope>NUCLEOTIDE SEQUENCE [LARGE SCALE GENOMIC DNA]</scope>
    <source>
        <strain evidence="11 13">TA2.A1</strain>
    </source>
</reference>
<dbReference type="eggNOG" id="COG0159">
    <property type="taxonomic scope" value="Bacteria"/>
</dbReference>
<dbReference type="Proteomes" id="UP000010716">
    <property type="component" value="Unassembled WGS sequence"/>
</dbReference>
<dbReference type="GO" id="GO:0004834">
    <property type="term" value="F:tryptophan synthase activity"/>
    <property type="evidence" value="ECO:0007669"/>
    <property type="project" value="UniProtKB-UniRule"/>
</dbReference>
<dbReference type="KEGG" id="cthu:HUR95_10020"/>
<reference evidence="12 14" key="2">
    <citation type="journal article" date="2020" name="Extremophiles">
        <title>Genomic analysis of Caldalkalibacillus thermarum TA2.A1 reveals aerobic alkaliphilic metabolism and evolutionary hallmarks linking alkaliphilic bacteria and plant life.</title>
        <authorList>
            <person name="de Jong S.I."/>
            <person name="van den Broek M.A."/>
            <person name="Merkel A.Y."/>
            <person name="de la Torre Cortes P."/>
            <person name="Kalamorz F."/>
            <person name="Cook G.M."/>
            <person name="van Loosdrecht M.C.M."/>
            <person name="McMillan D.G.G."/>
        </authorList>
    </citation>
    <scope>NUCLEOTIDE SEQUENCE [LARGE SCALE GENOMIC DNA]</scope>
    <source>
        <strain evidence="12 14">TA2.A1</strain>
    </source>
</reference>
<dbReference type="InterPro" id="IPR011060">
    <property type="entry name" value="RibuloseP-bd_barrel"/>
</dbReference>
<evidence type="ECO:0000313" key="14">
    <source>
        <dbReference type="Proteomes" id="UP000825179"/>
    </source>
</evidence>
<dbReference type="UniPathway" id="UPA00035">
    <property type="reaction ID" value="UER00044"/>
</dbReference>
<reference evidence="12" key="3">
    <citation type="submission" date="2021-08" db="EMBL/GenBank/DDBJ databases">
        <authorList>
            <person name="de Jong S."/>
            <person name="van den Broek M."/>
            <person name="Merkel A."/>
            <person name="de la Torre Cortes P."/>
            <person name="Kalamorz F."/>
            <person name="Cook G."/>
            <person name="van Loosdrecht M."/>
            <person name="McMillan D."/>
        </authorList>
    </citation>
    <scope>NUCLEOTIDE SEQUENCE</scope>
    <source>
        <strain evidence="12">TA2.A1</strain>
    </source>
</reference>
<dbReference type="AlphaFoldDB" id="F5L733"/>
<evidence type="ECO:0000256" key="9">
    <source>
        <dbReference type="HAMAP-Rule" id="MF_00131"/>
    </source>
</evidence>
<dbReference type="EC" id="4.2.1.20" evidence="9"/>
<accession>F5L733</accession>
<keyword evidence="14" id="KW-1185">Reference proteome</keyword>